<dbReference type="PROSITE" id="PS50011">
    <property type="entry name" value="PROTEIN_KINASE_DOM"/>
    <property type="match status" value="1"/>
</dbReference>
<dbReference type="GO" id="GO:0004672">
    <property type="term" value="F:protein kinase activity"/>
    <property type="evidence" value="ECO:0007669"/>
    <property type="project" value="InterPro"/>
</dbReference>
<dbReference type="SUPFAM" id="SSF56112">
    <property type="entry name" value="Protein kinase-like (PK-like)"/>
    <property type="match status" value="1"/>
</dbReference>
<reference evidence="7" key="2">
    <citation type="submission" date="2020-08" db="EMBL/GenBank/DDBJ databases">
        <title>Plant Genome Project.</title>
        <authorList>
            <person name="Zhang R.-G."/>
        </authorList>
    </citation>
    <scope>NUCLEOTIDE SEQUENCE</scope>
    <source>
        <strain evidence="7">Huo1</strain>
        <tissue evidence="7">Leaf</tissue>
    </source>
</reference>
<comment type="caution">
    <text evidence="7">The sequence shown here is derived from an EMBL/GenBank/DDBJ whole genome shotgun (WGS) entry which is preliminary data.</text>
</comment>
<keyword evidence="8" id="KW-1185">Reference proteome</keyword>
<evidence type="ECO:0000256" key="4">
    <source>
        <dbReference type="ARBA" id="ARBA00022840"/>
    </source>
</evidence>
<evidence type="ECO:0000256" key="2">
    <source>
        <dbReference type="ARBA" id="ARBA00022741"/>
    </source>
</evidence>
<dbReference type="SMART" id="SM00220">
    <property type="entry name" value="S_TKc"/>
    <property type="match status" value="1"/>
</dbReference>
<sequence>MITSIQHKNLVRLLGCCSDGGATASSKFQMICVCREKRHIIELGHAVSNHSRCCSHVRIIHRDIKASNILLDDRFQPRIGDFGLPRFFPEDQAFLSTAFAGTLGYTAPEYAIRGELTEKADIYSFGVLVLEIISCRRNTDLTLPLEMQYLPEYVCERSMLADLVDSRIRGDGFVEKDVLHAVRVAFLCLQPEANQRPPMSEIVAILTCKVELETMPSKPAFLDRKKRSDEKISFDSISEPFPSPITSDSPSFPRHLK</sequence>
<dbReference type="AlphaFoldDB" id="A0A8X8ZNB6"/>
<evidence type="ECO:0000313" key="8">
    <source>
        <dbReference type="Proteomes" id="UP000298416"/>
    </source>
</evidence>
<dbReference type="Gene3D" id="1.10.510.10">
    <property type="entry name" value="Transferase(Phosphotransferase) domain 1"/>
    <property type="match status" value="1"/>
</dbReference>
<keyword evidence="4" id="KW-0067">ATP-binding</keyword>
<dbReference type="InterPro" id="IPR011009">
    <property type="entry name" value="Kinase-like_dom_sf"/>
</dbReference>
<dbReference type="InterPro" id="IPR052059">
    <property type="entry name" value="CR_Ser/Thr_kinase"/>
</dbReference>
<evidence type="ECO:0000259" key="6">
    <source>
        <dbReference type="PROSITE" id="PS50011"/>
    </source>
</evidence>
<feature type="region of interest" description="Disordered" evidence="5">
    <location>
        <begin position="221"/>
        <end position="257"/>
    </location>
</feature>
<dbReference type="PANTHER" id="PTHR47973">
    <property type="entry name" value="CYSTEINE-RICH RECEPTOR-LIKE PROTEIN KINASE 3"/>
    <property type="match status" value="1"/>
</dbReference>
<evidence type="ECO:0000256" key="1">
    <source>
        <dbReference type="ARBA" id="ARBA00022679"/>
    </source>
</evidence>
<feature type="domain" description="Protein kinase" evidence="6">
    <location>
        <begin position="1"/>
        <end position="221"/>
    </location>
</feature>
<dbReference type="Pfam" id="PF00069">
    <property type="entry name" value="Pkinase"/>
    <property type="match status" value="1"/>
</dbReference>
<keyword evidence="2" id="KW-0547">Nucleotide-binding</keyword>
<keyword evidence="3" id="KW-0418">Kinase</keyword>
<dbReference type="InterPro" id="IPR008271">
    <property type="entry name" value="Ser/Thr_kinase_AS"/>
</dbReference>
<dbReference type="GO" id="GO:0005524">
    <property type="term" value="F:ATP binding"/>
    <property type="evidence" value="ECO:0007669"/>
    <property type="project" value="UniProtKB-KW"/>
</dbReference>
<dbReference type="EMBL" id="PNBA02000010">
    <property type="protein sequence ID" value="KAG6411737.1"/>
    <property type="molecule type" value="Genomic_DNA"/>
</dbReference>
<gene>
    <name evidence="7" type="ORF">SASPL_129821</name>
</gene>
<reference evidence="7" key="1">
    <citation type="submission" date="2018-01" db="EMBL/GenBank/DDBJ databases">
        <authorList>
            <person name="Mao J.F."/>
        </authorList>
    </citation>
    <scope>NUCLEOTIDE SEQUENCE</scope>
    <source>
        <strain evidence="7">Huo1</strain>
        <tissue evidence="7">Leaf</tissue>
    </source>
</reference>
<feature type="compositionally biased region" description="Basic and acidic residues" evidence="5">
    <location>
        <begin position="221"/>
        <end position="233"/>
    </location>
</feature>
<organism evidence="7">
    <name type="scientific">Salvia splendens</name>
    <name type="common">Scarlet sage</name>
    <dbReference type="NCBI Taxonomy" id="180675"/>
    <lineage>
        <taxon>Eukaryota</taxon>
        <taxon>Viridiplantae</taxon>
        <taxon>Streptophyta</taxon>
        <taxon>Embryophyta</taxon>
        <taxon>Tracheophyta</taxon>
        <taxon>Spermatophyta</taxon>
        <taxon>Magnoliopsida</taxon>
        <taxon>eudicotyledons</taxon>
        <taxon>Gunneridae</taxon>
        <taxon>Pentapetalae</taxon>
        <taxon>asterids</taxon>
        <taxon>lamiids</taxon>
        <taxon>Lamiales</taxon>
        <taxon>Lamiaceae</taxon>
        <taxon>Nepetoideae</taxon>
        <taxon>Mentheae</taxon>
        <taxon>Salviinae</taxon>
        <taxon>Salvia</taxon>
        <taxon>Salvia subgen. Calosphace</taxon>
        <taxon>core Calosphace</taxon>
    </lineage>
</organism>
<keyword evidence="1" id="KW-0808">Transferase</keyword>
<protein>
    <recommendedName>
        <fullName evidence="6">Protein kinase domain-containing protein</fullName>
    </recommendedName>
</protein>
<evidence type="ECO:0000256" key="5">
    <source>
        <dbReference type="SAM" id="MobiDB-lite"/>
    </source>
</evidence>
<dbReference type="InterPro" id="IPR000719">
    <property type="entry name" value="Prot_kinase_dom"/>
</dbReference>
<name>A0A8X8ZNB6_SALSN</name>
<dbReference type="PROSITE" id="PS00108">
    <property type="entry name" value="PROTEIN_KINASE_ST"/>
    <property type="match status" value="1"/>
</dbReference>
<dbReference type="Proteomes" id="UP000298416">
    <property type="component" value="Unassembled WGS sequence"/>
</dbReference>
<proteinExistence type="predicted"/>
<evidence type="ECO:0000313" key="7">
    <source>
        <dbReference type="EMBL" id="KAG6411737.1"/>
    </source>
</evidence>
<accession>A0A8X8ZNB6</accession>
<evidence type="ECO:0000256" key="3">
    <source>
        <dbReference type="ARBA" id="ARBA00022777"/>
    </source>
</evidence>